<gene>
    <name evidence="2" type="ORF">Xa7_IRBB7.27</name>
</gene>
<keyword evidence="1" id="KW-0812">Transmembrane</keyword>
<dbReference type="EMBL" id="MW427595">
    <property type="protein sequence ID" value="QWW20820.1"/>
    <property type="molecule type" value="Genomic_DNA"/>
</dbReference>
<sequence length="108" mass="11178">MANPAVAGGIHGYVRPDEEEEEAIDGARRVRRLHTSSAVLFTSSAASVIIYAVAIDHPSAAQAFIGFALFLLGVSLALLALVADQFPAAVRIGVAVAVALRGYLFGGN</sequence>
<evidence type="ECO:0000313" key="2">
    <source>
        <dbReference type="EMBL" id="QWW20820.1"/>
    </source>
</evidence>
<evidence type="ECO:0000256" key="1">
    <source>
        <dbReference type="SAM" id="Phobius"/>
    </source>
</evidence>
<accession>A0A8F2VXC6</accession>
<keyword evidence="1" id="KW-1133">Transmembrane helix</keyword>
<feature type="transmembrane region" description="Helical" evidence="1">
    <location>
        <begin position="38"/>
        <end position="55"/>
    </location>
</feature>
<protein>
    <submittedName>
        <fullName evidence="2">Uncharacterized protein</fullName>
    </submittedName>
</protein>
<organism evidence="2">
    <name type="scientific">Oryza sativa subsp. indica</name>
    <name type="common">Rice</name>
    <dbReference type="NCBI Taxonomy" id="39946"/>
    <lineage>
        <taxon>Eukaryota</taxon>
        <taxon>Viridiplantae</taxon>
        <taxon>Streptophyta</taxon>
        <taxon>Embryophyta</taxon>
        <taxon>Tracheophyta</taxon>
        <taxon>Spermatophyta</taxon>
        <taxon>Magnoliopsida</taxon>
        <taxon>Liliopsida</taxon>
        <taxon>Poales</taxon>
        <taxon>Poaceae</taxon>
        <taxon>BOP clade</taxon>
        <taxon>Oryzoideae</taxon>
        <taxon>Oryzeae</taxon>
        <taxon>Oryzinae</taxon>
        <taxon>Oryza</taxon>
        <taxon>Oryza sativa</taxon>
    </lineage>
</organism>
<reference evidence="2" key="1">
    <citation type="journal article" date="2021" name="Rice">
        <title>Xa7, a Small Orphan Gene Harboring Promoter Trap for AvrXa7, Leads to the Durable Resistance to Xanthomonas oryzae Pv. oryzae.</title>
        <authorList>
            <person name="Wang C."/>
            <person name="Chen S."/>
            <person name="Feng A."/>
            <person name="Su J."/>
            <person name="Wang W."/>
            <person name="Feng J."/>
            <person name="Chen B."/>
            <person name="Zhang M."/>
            <person name="Yang J."/>
            <person name="Zeng L."/>
            <person name="Zhu X."/>
        </authorList>
    </citation>
    <scope>NUCLEOTIDE SEQUENCE</scope>
</reference>
<feature type="transmembrane region" description="Helical" evidence="1">
    <location>
        <begin position="61"/>
        <end position="81"/>
    </location>
</feature>
<proteinExistence type="predicted"/>
<keyword evidence="1" id="KW-0472">Membrane</keyword>
<name>A0A8F2VXC6_ORYSI</name>
<dbReference type="AlphaFoldDB" id="A0A8F2VXC6"/>